<dbReference type="PANTHER" id="PTHR11261">
    <property type="entry name" value="INTERPHOTORECEPTOR RETINOID-BINDING PROTEIN"/>
    <property type="match status" value="1"/>
</dbReference>
<comment type="caution">
    <text evidence="2">The sequence shown here is derived from an EMBL/GenBank/DDBJ whole genome shotgun (WGS) entry which is preliminary data.</text>
</comment>
<dbReference type="Gene3D" id="3.90.226.10">
    <property type="entry name" value="2-enoyl-CoA Hydratase, Chain A, domain 1"/>
    <property type="match status" value="1"/>
</dbReference>
<evidence type="ECO:0000313" key="2">
    <source>
        <dbReference type="EMBL" id="GCE29376.1"/>
    </source>
</evidence>
<dbReference type="AlphaFoldDB" id="A0A402BDI5"/>
<sequence>MNASLKTSTLVEAIVEKLTNCYIFPERAAQAVTLLRANLAAGVYENFVESNLCDRLSADLFETCADKHLRLIWHESAQASQDEEHLVAALRERFQRENNGIRRVEQLPGNIGLIEITIIPDAATAAESITAALRLVQYTHALILDLRSMLGGAPDGVAFFNSFLFADGEVHLSDIIESGSQGATRQFWTASYVPGPRYTDRPVYLLTSAKTFSGGEALAYDLQALKRATVVGEVTRGGAHASLVLSLREHIELRLPIARPVNAVTGSNWEAIGVQPDMPTPAANALRVAYRVALGTVADNSDVPEVSRAEARRLLEEP</sequence>
<dbReference type="SUPFAM" id="SSF52096">
    <property type="entry name" value="ClpP/crotonase"/>
    <property type="match status" value="1"/>
</dbReference>
<dbReference type="Proteomes" id="UP000287171">
    <property type="component" value="Unassembled WGS sequence"/>
</dbReference>
<dbReference type="InterPro" id="IPR005151">
    <property type="entry name" value="Tail-specific_protease"/>
</dbReference>
<dbReference type="Pfam" id="PF03572">
    <property type="entry name" value="Peptidase_S41"/>
    <property type="match status" value="1"/>
</dbReference>
<evidence type="ECO:0000259" key="1">
    <source>
        <dbReference type="SMART" id="SM00245"/>
    </source>
</evidence>
<gene>
    <name evidence="2" type="ORF">KDA_48600</name>
</gene>
<organism evidence="2 3">
    <name type="scientific">Dictyobacter alpinus</name>
    <dbReference type="NCBI Taxonomy" id="2014873"/>
    <lineage>
        <taxon>Bacteria</taxon>
        <taxon>Bacillati</taxon>
        <taxon>Chloroflexota</taxon>
        <taxon>Ktedonobacteria</taxon>
        <taxon>Ktedonobacterales</taxon>
        <taxon>Dictyobacteraceae</taxon>
        <taxon>Dictyobacter</taxon>
    </lineage>
</organism>
<protein>
    <submittedName>
        <fullName evidence="2">Interphotoreceptor retinoid-binding protein</fullName>
    </submittedName>
</protein>
<dbReference type="SMART" id="SM00245">
    <property type="entry name" value="TSPc"/>
    <property type="match status" value="1"/>
</dbReference>
<dbReference type="PANTHER" id="PTHR11261:SF3">
    <property type="entry name" value="RETINOL-BINDING PROTEIN 3"/>
    <property type="match status" value="1"/>
</dbReference>
<dbReference type="EMBL" id="BIFT01000002">
    <property type="protein sequence ID" value="GCE29376.1"/>
    <property type="molecule type" value="Genomic_DNA"/>
</dbReference>
<dbReference type="Gene3D" id="3.30.750.44">
    <property type="match status" value="1"/>
</dbReference>
<dbReference type="GO" id="GO:0008236">
    <property type="term" value="F:serine-type peptidase activity"/>
    <property type="evidence" value="ECO:0007669"/>
    <property type="project" value="InterPro"/>
</dbReference>
<keyword evidence="2" id="KW-0675">Receptor</keyword>
<keyword evidence="3" id="KW-1185">Reference proteome</keyword>
<feature type="domain" description="Tail specific protease" evidence="1">
    <location>
        <begin position="82"/>
        <end position="281"/>
    </location>
</feature>
<accession>A0A402BDI5</accession>
<proteinExistence type="predicted"/>
<dbReference type="OrthoDB" id="6397760at2"/>
<dbReference type="GO" id="GO:0006508">
    <property type="term" value="P:proteolysis"/>
    <property type="evidence" value="ECO:0007669"/>
    <property type="project" value="InterPro"/>
</dbReference>
<name>A0A402BDI5_9CHLR</name>
<evidence type="ECO:0000313" key="3">
    <source>
        <dbReference type="Proteomes" id="UP000287171"/>
    </source>
</evidence>
<dbReference type="InterPro" id="IPR029045">
    <property type="entry name" value="ClpP/crotonase-like_dom_sf"/>
</dbReference>
<dbReference type="RefSeq" id="WP_126629648.1">
    <property type="nucleotide sequence ID" value="NZ_BIFT01000002.1"/>
</dbReference>
<dbReference type="Pfam" id="PF11918">
    <property type="entry name" value="Peptidase_S41_N"/>
    <property type="match status" value="1"/>
</dbReference>
<dbReference type="CDD" id="cd07563">
    <property type="entry name" value="Peptidase_S41_IRBP"/>
    <property type="match status" value="1"/>
</dbReference>
<reference evidence="3" key="1">
    <citation type="submission" date="2018-12" db="EMBL/GenBank/DDBJ databases">
        <title>Tengunoibacter tsumagoiensis gen. nov., sp. nov., Dictyobacter kobayashii sp. nov., D. alpinus sp. nov., and D. joshuensis sp. nov. and description of Dictyobacteraceae fam. nov. within the order Ktedonobacterales isolated from Tengu-no-mugimeshi.</title>
        <authorList>
            <person name="Wang C.M."/>
            <person name="Zheng Y."/>
            <person name="Sakai Y."/>
            <person name="Toyoda A."/>
            <person name="Minakuchi Y."/>
            <person name="Abe K."/>
            <person name="Yokota A."/>
            <person name="Yabe S."/>
        </authorList>
    </citation>
    <scope>NUCLEOTIDE SEQUENCE [LARGE SCALE GENOMIC DNA]</scope>
    <source>
        <strain evidence="3">Uno16</strain>
    </source>
</reference>